<name>A0AAD8K9B3_TARER</name>
<proteinExistence type="inferred from homology"/>
<dbReference type="InterPro" id="IPR032675">
    <property type="entry name" value="LRR_dom_sf"/>
</dbReference>
<evidence type="ECO:0000256" key="3">
    <source>
        <dbReference type="ARBA" id="ARBA00022821"/>
    </source>
</evidence>
<feature type="domain" description="Disease resistance R13L4/SHOC-2-like LRR" evidence="4">
    <location>
        <begin position="146"/>
        <end position="467"/>
    </location>
</feature>
<evidence type="ECO:0000313" key="6">
    <source>
        <dbReference type="Proteomes" id="UP001229421"/>
    </source>
</evidence>
<keyword evidence="2" id="KW-0677">Repeat</keyword>
<organism evidence="5 6">
    <name type="scientific">Tagetes erecta</name>
    <name type="common">African marigold</name>
    <dbReference type="NCBI Taxonomy" id="13708"/>
    <lineage>
        <taxon>Eukaryota</taxon>
        <taxon>Viridiplantae</taxon>
        <taxon>Streptophyta</taxon>
        <taxon>Embryophyta</taxon>
        <taxon>Tracheophyta</taxon>
        <taxon>Spermatophyta</taxon>
        <taxon>Magnoliopsida</taxon>
        <taxon>eudicotyledons</taxon>
        <taxon>Gunneridae</taxon>
        <taxon>Pentapetalae</taxon>
        <taxon>asterids</taxon>
        <taxon>campanulids</taxon>
        <taxon>Asterales</taxon>
        <taxon>Asteraceae</taxon>
        <taxon>Asteroideae</taxon>
        <taxon>Heliantheae alliance</taxon>
        <taxon>Tageteae</taxon>
        <taxon>Tagetes</taxon>
    </lineage>
</organism>
<dbReference type="AlphaFoldDB" id="A0AAD8K9B3"/>
<comment type="caution">
    <text evidence="5">The sequence shown here is derived from an EMBL/GenBank/DDBJ whole genome shotgun (WGS) entry which is preliminary data.</text>
</comment>
<dbReference type="Pfam" id="PF23598">
    <property type="entry name" value="LRR_14"/>
    <property type="match status" value="1"/>
</dbReference>
<dbReference type="PANTHER" id="PTHR47186:SF33">
    <property type="entry name" value="NB-ARC DOMAIN-CONTAINING PROTEIN"/>
    <property type="match status" value="1"/>
</dbReference>
<keyword evidence="6" id="KW-1185">Reference proteome</keyword>
<dbReference type="EMBL" id="JAUHHV010000007">
    <property type="protein sequence ID" value="KAK1418715.1"/>
    <property type="molecule type" value="Genomic_DNA"/>
</dbReference>
<comment type="similarity">
    <text evidence="1">Belongs to the disease resistance NB-LRR family.</text>
</comment>
<dbReference type="Gene3D" id="3.80.10.10">
    <property type="entry name" value="Ribonuclease Inhibitor"/>
    <property type="match status" value="3"/>
</dbReference>
<evidence type="ECO:0000313" key="5">
    <source>
        <dbReference type="EMBL" id="KAK1418715.1"/>
    </source>
</evidence>
<evidence type="ECO:0000259" key="4">
    <source>
        <dbReference type="Pfam" id="PF23598"/>
    </source>
</evidence>
<dbReference type="PANTHER" id="PTHR47186">
    <property type="entry name" value="LEUCINE-RICH REPEAT-CONTAINING PROTEIN 57"/>
    <property type="match status" value="1"/>
</dbReference>
<evidence type="ECO:0000256" key="1">
    <source>
        <dbReference type="ARBA" id="ARBA00008894"/>
    </source>
</evidence>
<evidence type="ECO:0000256" key="2">
    <source>
        <dbReference type="ARBA" id="ARBA00022737"/>
    </source>
</evidence>
<dbReference type="Proteomes" id="UP001229421">
    <property type="component" value="Unassembled WGS sequence"/>
</dbReference>
<dbReference type="SUPFAM" id="SSF52540">
    <property type="entry name" value="P-loop containing nucleoside triphosphate hydrolases"/>
    <property type="match status" value="1"/>
</dbReference>
<accession>A0AAD8K9B3</accession>
<dbReference type="InterPro" id="IPR055414">
    <property type="entry name" value="LRR_R13L4/SHOC2-like"/>
</dbReference>
<dbReference type="GO" id="GO:0006952">
    <property type="term" value="P:defense response"/>
    <property type="evidence" value="ECO:0007669"/>
    <property type="project" value="UniProtKB-KW"/>
</dbReference>
<reference evidence="5" key="1">
    <citation type="journal article" date="2023" name="bioRxiv">
        <title>Improved chromosome-level genome assembly for marigold (Tagetes erecta).</title>
        <authorList>
            <person name="Jiang F."/>
            <person name="Yuan L."/>
            <person name="Wang S."/>
            <person name="Wang H."/>
            <person name="Xu D."/>
            <person name="Wang A."/>
            <person name="Fan W."/>
        </authorList>
    </citation>
    <scope>NUCLEOTIDE SEQUENCE</scope>
    <source>
        <strain evidence="5">WSJ</strain>
        <tissue evidence="5">Leaf</tissue>
    </source>
</reference>
<sequence>MLILAIGRLLRAKANGEEWDDVLNSEIWDLENAFEIIPAFRLSYHDLSSDLKRVFAYCSLFPKGFLFDKDELVFLWMAEGLNKEIEITEATLAKYRHISFIREKYVGYQKFEAFKRARSLRTFIATSVGMVTGWDFFYLSTKILVLILPELPLLRVLCLSCFRIDEVPNCIGSLEHLRYLSLSQTKIRELPENVGNLCNLQTLIVSRCKSLTKLPKSFLKLKNLRHFDIRNTPLLKKLPLGIGELKNLHTLTKFIIKEDFAITNLKGLTNLQGEISIEGLHKVQSAMHAREANLSKKRLTKLELKGGYALHDYRRGTLENEVLNELKPCNEKLKELAIVSYGGIEFPNWVGDTSFRHLVEVLIYNCEHCTSLPPLGRLPSLKKLFIQGMNNVKVIGLDFTGTTFVAFPSLEILTFKYMPGWEVWSTNNVVFDAVFPCLRELHIKKCPKLIDVSLEALPLLKVLEIDACGDTVLRSLACIGSSITKLEIRSISCLTGEAWRCALEYLGAVEEISMWNCNEVRNLWESKVEASKVLVNLKKLNVHQCDNLVSLGGTEEGNFRSNLPSSLMMLEISSCRSLKRCCCPNSIESLGINSCSSVTNVSFPTTTRGHKLKSLHLYGCNKLTEITNNTNMSMIESIFIHGWTNLNSVTQFTNSIHLTQLNIKNCQSLASLPDLHLPNLTFFMIAFCPLESFPNLQLPNLTELIIAYCQNLASFRDLLFPNLTSLKSLAIRNCPNLNANFPRGHWPPQLSVLKIGGSKRPISEWAPQNLPTSLVELQLFGEHCE</sequence>
<dbReference type="Gene3D" id="1.10.10.10">
    <property type="entry name" value="Winged helix-like DNA-binding domain superfamily/Winged helix DNA-binding domain"/>
    <property type="match status" value="1"/>
</dbReference>
<gene>
    <name evidence="5" type="ORF">QVD17_27861</name>
</gene>
<dbReference type="InterPro" id="IPR036388">
    <property type="entry name" value="WH-like_DNA-bd_sf"/>
</dbReference>
<dbReference type="InterPro" id="IPR027417">
    <property type="entry name" value="P-loop_NTPase"/>
</dbReference>
<dbReference type="SUPFAM" id="SSF52058">
    <property type="entry name" value="L domain-like"/>
    <property type="match status" value="2"/>
</dbReference>
<protein>
    <recommendedName>
        <fullName evidence="4">Disease resistance R13L4/SHOC-2-like LRR domain-containing protein</fullName>
    </recommendedName>
</protein>
<keyword evidence="3" id="KW-0611">Plant defense</keyword>